<dbReference type="InterPro" id="IPR021331">
    <property type="entry name" value="Hva1_TUDOR"/>
</dbReference>
<dbReference type="EMBL" id="RBNO01000020">
    <property type="protein sequence ID" value="RML28514.1"/>
    <property type="molecule type" value="Genomic_DNA"/>
</dbReference>
<evidence type="ECO:0000313" key="4">
    <source>
        <dbReference type="Proteomes" id="UP000267978"/>
    </source>
</evidence>
<name>A0AB74ABB4_PSESX</name>
<feature type="region of interest" description="Disordered" evidence="1">
    <location>
        <begin position="61"/>
        <end position="95"/>
    </location>
</feature>
<evidence type="ECO:0000313" key="3">
    <source>
        <dbReference type="EMBL" id="RML28514.1"/>
    </source>
</evidence>
<dbReference type="AlphaFoldDB" id="A0AB74ABB4"/>
<dbReference type="Proteomes" id="UP000267978">
    <property type="component" value="Unassembled WGS sequence"/>
</dbReference>
<dbReference type="Pfam" id="PF11160">
    <property type="entry name" value="Hva1_TUDOR"/>
    <property type="match status" value="1"/>
</dbReference>
<comment type="caution">
    <text evidence="3">The sequence shown here is derived from an EMBL/GenBank/DDBJ whole genome shotgun (WGS) entry which is preliminary data.</text>
</comment>
<sequence length="95" mass="10464">MLPPPNTPNSTERTPQISRSPLEDISMTTAFKVGDAVHWNSEAGQVHGKVTKVHVQDVEFMGKHRPASKDDPQYEVKSDKTGHSAMHHGDALKHA</sequence>
<gene>
    <name evidence="3" type="ORF">ALQ98_05188</name>
</gene>
<proteinExistence type="predicted"/>
<evidence type="ECO:0000259" key="2">
    <source>
        <dbReference type="Pfam" id="PF11160"/>
    </source>
</evidence>
<protein>
    <recommendedName>
        <fullName evidence="2">Hypervirulence associated protein TUDOR domain-containing protein</fullName>
    </recommendedName>
</protein>
<reference evidence="3 4" key="1">
    <citation type="submission" date="2018-08" db="EMBL/GenBank/DDBJ databases">
        <title>Recombination of ecologically and evolutionarily significant loci maintains genetic cohesion in the Pseudomonas syringae species complex.</title>
        <authorList>
            <person name="Dillon M."/>
            <person name="Thakur S."/>
            <person name="Almeida R.N.D."/>
            <person name="Weir B.S."/>
            <person name="Guttman D.S."/>
        </authorList>
    </citation>
    <scope>NUCLEOTIDE SEQUENCE [LARGE SCALE GENOMIC DNA]</scope>
    <source>
        <strain evidence="3 4">ICMP 3946</strain>
    </source>
</reference>
<feature type="compositionally biased region" description="Polar residues" evidence="1">
    <location>
        <begin position="8"/>
        <end position="19"/>
    </location>
</feature>
<evidence type="ECO:0000256" key="1">
    <source>
        <dbReference type="SAM" id="MobiDB-lite"/>
    </source>
</evidence>
<feature type="domain" description="Hypervirulence associated protein TUDOR" evidence="2">
    <location>
        <begin position="34"/>
        <end position="92"/>
    </location>
</feature>
<accession>A0AB74ABB4</accession>
<organism evidence="3 4">
    <name type="scientific">Pseudomonas syringae pv. lapsa</name>
    <dbReference type="NCBI Taxonomy" id="199201"/>
    <lineage>
        <taxon>Bacteria</taxon>
        <taxon>Pseudomonadati</taxon>
        <taxon>Pseudomonadota</taxon>
        <taxon>Gammaproteobacteria</taxon>
        <taxon>Pseudomonadales</taxon>
        <taxon>Pseudomonadaceae</taxon>
        <taxon>Pseudomonas</taxon>
        <taxon>Pseudomonas syringae</taxon>
    </lineage>
</organism>
<feature type="region of interest" description="Disordered" evidence="1">
    <location>
        <begin position="1"/>
        <end position="23"/>
    </location>
</feature>
<dbReference type="Gene3D" id="2.30.30.1060">
    <property type="match status" value="1"/>
</dbReference>